<dbReference type="CDD" id="cd11614">
    <property type="entry name" value="SAF_CpaB_FlgA_like"/>
    <property type="match status" value="1"/>
</dbReference>
<feature type="chain" id="PRO_5031603386" description="Flagella basal body P-ring formation protein FlgA" evidence="7">
    <location>
        <begin position="27"/>
        <end position="233"/>
    </location>
</feature>
<dbReference type="GO" id="GO:0042597">
    <property type="term" value="C:periplasmic space"/>
    <property type="evidence" value="ECO:0007669"/>
    <property type="project" value="UniProtKB-SubCell"/>
</dbReference>
<evidence type="ECO:0000313" key="10">
    <source>
        <dbReference type="Proteomes" id="UP000464262"/>
    </source>
</evidence>
<name>A0A7Z2YE21_9VIBR</name>
<dbReference type="PANTHER" id="PTHR36307">
    <property type="entry name" value="FLAGELLA BASAL BODY P-RING FORMATION PROTEIN FLGA"/>
    <property type="match status" value="1"/>
</dbReference>
<feature type="signal peptide" evidence="7">
    <location>
        <begin position="1"/>
        <end position="26"/>
    </location>
</feature>
<evidence type="ECO:0000256" key="2">
    <source>
        <dbReference type="ARBA" id="ARBA00010474"/>
    </source>
</evidence>
<keyword evidence="7" id="KW-1005">Bacterial flagellum biogenesis</keyword>
<proteinExistence type="inferred from homology"/>
<keyword evidence="9" id="KW-0966">Cell projection</keyword>
<feature type="domain" description="SAF" evidence="8">
    <location>
        <begin position="111"/>
        <end position="173"/>
    </location>
</feature>
<dbReference type="GO" id="GO:0044780">
    <property type="term" value="P:bacterial-type flagellum assembly"/>
    <property type="evidence" value="ECO:0007669"/>
    <property type="project" value="InterPro"/>
</dbReference>
<dbReference type="InterPro" id="IPR039246">
    <property type="entry name" value="Flagellar_FlgA"/>
</dbReference>
<evidence type="ECO:0000256" key="6">
    <source>
        <dbReference type="ARBA" id="ARBA00025643"/>
    </source>
</evidence>
<organism evidence="9 10">
    <name type="scientific">Vibrio astriarenae</name>
    <dbReference type="NCBI Taxonomy" id="1481923"/>
    <lineage>
        <taxon>Bacteria</taxon>
        <taxon>Pseudomonadati</taxon>
        <taxon>Pseudomonadota</taxon>
        <taxon>Gammaproteobacteria</taxon>
        <taxon>Vibrionales</taxon>
        <taxon>Vibrionaceae</taxon>
        <taxon>Vibrio</taxon>
    </lineage>
</organism>
<reference evidence="9 10" key="1">
    <citation type="submission" date="2020-01" db="EMBL/GenBank/DDBJ databases">
        <title>Whole genome and functional gene identification of agarase of Vibrio HN897.</title>
        <authorList>
            <person name="Liu Y."/>
            <person name="Zhao Z."/>
        </authorList>
    </citation>
    <scope>NUCLEOTIDE SEQUENCE [LARGE SCALE GENOMIC DNA]</scope>
    <source>
        <strain evidence="9 10">HN897</strain>
    </source>
</reference>
<dbReference type="AlphaFoldDB" id="A0A7Z2YE21"/>
<dbReference type="Gene3D" id="2.30.30.760">
    <property type="match status" value="1"/>
</dbReference>
<comment type="function">
    <text evidence="6 7">Involved in the assembly process of the P-ring formation. It may associate with FlgF on the rod constituting a structure essential for the P-ring assembly or may act as a modulator protein for the P-ring assembly.</text>
</comment>
<dbReference type="Pfam" id="PF13144">
    <property type="entry name" value="ChapFlgA"/>
    <property type="match status" value="1"/>
</dbReference>
<accession>A0A7Z2YE21</accession>
<comment type="similarity">
    <text evidence="2 7">Belongs to the FlgA family.</text>
</comment>
<dbReference type="PANTHER" id="PTHR36307:SF1">
    <property type="entry name" value="FLAGELLA BASAL BODY P-RING FORMATION PROTEIN FLGA"/>
    <property type="match status" value="1"/>
</dbReference>
<dbReference type="InterPro" id="IPR017585">
    <property type="entry name" value="SAF_FlgA"/>
</dbReference>
<dbReference type="EMBL" id="CP047475">
    <property type="protein sequence ID" value="QIA63933.1"/>
    <property type="molecule type" value="Genomic_DNA"/>
</dbReference>
<dbReference type="NCBIfam" id="TIGR03170">
    <property type="entry name" value="flgA_cterm"/>
    <property type="match status" value="1"/>
</dbReference>
<keyword evidence="10" id="KW-1185">Reference proteome</keyword>
<keyword evidence="5 7" id="KW-0574">Periplasm</keyword>
<keyword evidence="9" id="KW-0282">Flagellum</keyword>
<evidence type="ECO:0000256" key="3">
    <source>
        <dbReference type="ARBA" id="ARBA00014754"/>
    </source>
</evidence>
<dbReference type="RefSeq" id="WP_164648828.1">
    <property type="nucleotide sequence ID" value="NZ_CP047475.1"/>
</dbReference>
<keyword evidence="9" id="KW-0969">Cilium</keyword>
<evidence type="ECO:0000313" key="9">
    <source>
        <dbReference type="EMBL" id="QIA63933.1"/>
    </source>
</evidence>
<protein>
    <recommendedName>
        <fullName evidence="3 7">Flagella basal body P-ring formation protein FlgA</fullName>
    </recommendedName>
</protein>
<evidence type="ECO:0000256" key="7">
    <source>
        <dbReference type="RuleBase" id="RU362063"/>
    </source>
</evidence>
<sequence>MRRKLVNCIYIFIGFFVSFFSFFSQAATPEQIDAIRNVAEEFVLDRVIPSEGGNIEARAGNIDSRVFATDCYTGLVASSNNTRSTTNMTVLVECPEDAWRIYVPVRIVTTGPQVTALTNLARGHLISSGDVTVSYIDVNRSRRQGFTDIDQVVGSKVKRSVRAGSTIERGDVCVVCRNEEVMILAERNGMVISTKGTALSDGSLGEQIRVKNNKSNRIIDASVSGIGEVSVQF</sequence>
<dbReference type="InterPro" id="IPR041231">
    <property type="entry name" value="FlgA_N"/>
</dbReference>
<dbReference type="Gene3D" id="3.90.1210.10">
    <property type="entry name" value="Antifreeze-like/N-acetylneuraminic acid synthase C-terminal domain"/>
    <property type="match status" value="1"/>
</dbReference>
<evidence type="ECO:0000256" key="1">
    <source>
        <dbReference type="ARBA" id="ARBA00004418"/>
    </source>
</evidence>
<comment type="subcellular location">
    <subcellularLocation>
        <location evidence="1 7">Periplasm</location>
    </subcellularLocation>
</comment>
<evidence type="ECO:0000256" key="5">
    <source>
        <dbReference type="ARBA" id="ARBA00022764"/>
    </source>
</evidence>
<keyword evidence="4 7" id="KW-0732">Signal</keyword>
<dbReference type="Pfam" id="PF17656">
    <property type="entry name" value="ChapFlgA_N"/>
    <property type="match status" value="1"/>
</dbReference>
<evidence type="ECO:0000256" key="4">
    <source>
        <dbReference type="ARBA" id="ARBA00022729"/>
    </source>
</evidence>
<evidence type="ECO:0000259" key="8">
    <source>
        <dbReference type="SMART" id="SM00858"/>
    </source>
</evidence>
<dbReference type="KEGG" id="vas:GT360_10640"/>
<dbReference type="SMART" id="SM00858">
    <property type="entry name" value="SAF"/>
    <property type="match status" value="1"/>
</dbReference>
<dbReference type="InterPro" id="IPR013974">
    <property type="entry name" value="SAF"/>
</dbReference>
<gene>
    <name evidence="9" type="primary">flgA</name>
    <name evidence="9" type="ORF">GT360_10640</name>
</gene>
<dbReference type="Proteomes" id="UP000464262">
    <property type="component" value="Chromosome 1"/>
</dbReference>